<organism evidence="2 3">
    <name type="scientific">Collybia nuda</name>
    <dbReference type="NCBI Taxonomy" id="64659"/>
    <lineage>
        <taxon>Eukaryota</taxon>
        <taxon>Fungi</taxon>
        <taxon>Dikarya</taxon>
        <taxon>Basidiomycota</taxon>
        <taxon>Agaricomycotina</taxon>
        <taxon>Agaricomycetes</taxon>
        <taxon>Agaricomycetidae</taxon>
        <taxon>Agaricales</taxon>
        <taxon>Tricholomatineae</taxon>
        <taxon>Clitocybaceae</taxon>
        <taxon>Collybia</taxon>
    </lineage>
</organism>
<dbReference type="AlphaFoldDB" id="A0A9P5YGH3"/>
<gene>
    <name evidence="2" type="ORF">BDZ94DRAFT_1152895</name>
</gene>
<dbReference type="EMBL" id="MU150231">
    <property type="protein sequence ID" value="KAF9468844.1"/>
    <property type="molecule type" value="Genomic_DNA"/>
</dbReference>
<reference evidence="2" key="1">
    <citation type="submission" date="2020-11" db="EMBL/GenBank/DDBJ databases">
        <authorList>
            <consortium name="DOE Joint Genome Institute"/>
            <person name="Ahrendt S."/>
            <person name="Riley R."/>
            <person name="Andreopoulos W."/>
            <person name="Labutti K."/>
            <person name="Pangilinan J."/>
            <person name="Ruiz-Duenas F.J."/>
            <person name="Barrasa J.M."/>
            <person name="Sanchez-Garcia M."/>
            <person name="Camarero S."/>
            <person name="Miyauchi S."/>
            <person name="Serrano A."/>
            <person name="Linde D."/>
            <person name="Babiker R."/>
            <person name="Drula E."/>
            <person name="Ayuso-Fernandez I."/>
            <person name="Pacheco R."/>
            <person name="Padilla G."/>
            <person name="Ferreira P."/>
            <person name="Barriuso J."/>
            <person name="Kellner H."/>
            <person name="Castanera R."/>
            <person name="Alfaro M."/>
            <person name="Ramirez L."/>
            <person name="Pisabarro A.G."/>
            <person name="Kuo A."/>
            <person name="Tritt A."/>
            <person name="Lipzen A."/>
            <person name="He G."/>
            <person name="Yan M."/>
            <person name="Ng V."/>
            <person name="Cullen D."/>
            <person name="Martin F."/>
            <person name="Rosso M.-N."/>
            <person name="Henrissat B."/>
            <person name="Hibbett D."/>
            <person name="Martinez A.T."/>
            <person name="Grigoriev I.V."/>
        </authorList>
    </citation>
    <scope>NUCLEOTIDE SEQUENCE</scope>
    <source>
        <strain evidence="2">CBS 247.69</strain>
    </source>
</reference>
<evidence type="ECO:0000313" key="2">
    <source>
        <dbReference type="EMBL" id="KAF9468844.1"/>
    </source>
</evidence>
<keyword evidence="1" id="KW-0472">Membrane</keyword>
<dbReference type="PANTHER" id="PTHR14256:SF1">
    <property type="entry name" value="GEO09626P1"/>
    <property type="match status" value="1"/>
</dbReference>
<dbReference type="Pfam" id="PF06522">
    <property type="entry name" value="B12D"/>
    <property type="match status" value="1"/>
</dbReference>
<name>A0A9P5YGH3_9AGAR</name>
<dbReference type="PANTHER" id="PTHR14256">
    <property type="entry name" value="NADH-UBIQUINONE OXIDOREDUCTASE MLRQ SUBUNIT"/>
    <property type="match status" value="1"/>
</dbReference>
<dbReference type="OrthoDB" id="5511684at2759"/>
<sequence length="138" mass="15618">MSARPPRPPSKFMKNWFAVEQRFSYVIVGTVVTGAAWYTYRLSMGSGVVWTKANPTPWNNVEQGENTKLMAVNQKFEKRFVHPFVTTVSDVKVTNIPPIAQLVAGQTIDCWSSRQNWIVIIFVPSPMNTVVFSTYTLS</sequence>
<keyword evidence="1" id="KW-0812">Transmembrane</keyword>
<dbReference type="InterPro" id="IPR010530">
    <property type="entry name" value="B12D"/>
</dbReference>
<feature type="transmembrane region" description="Helical" evidence="1">
    <location>
        <begin position="23"/>
        <end position="40"/>
    </location>
</feature>
<evidence type="ECO:0000313" key="3">
    <source>
        <dbReference type="Proteomes" id="UP000807353"/>
    </source>
</evidence>
<dbReference type="Proteomes" id="UP000807353">
    <property type="component" value="Unassembled WGS sequence"/>
</dbReference>
<proteinExistence type="predicted"/>
<accession>A0A9P5YGH3</accession>
<keyword evidence="3" id="KW-1185">Reference proteome</keyword>
<protein>
    <submittedName>
        <fullName evidence="2">Uncharacterized protein</fullName>
    </submittedName>
</protein>
<comment type="caution">
    <text evidence="2">The sequence shown here is derived from an EMBL/GenBank/DDBJ whole genome shotgun (WGS) entry which is preliminary data.</text>
</comment>
<evidence type="ECO:0000256" key="1">
    <source>
        <dbReference type="SAM" id="Phobius"/>
    </source>
</evidence>
<keyword evidence="1" id="KW-1133">Transmembrane helix</keyword>